<gene>
    <name evidence="1" type="ORF">BWR22_05265</name>
</gene>
<dbReference type="EMBL" id="CP019352">
    <property type="protein sequence ID" value="APX99742.1"/>
    <property type="molecule type" value="Genomic_DNA"/>
</dbReference>
<keyword evidence="2" id="KW-1185">Reference proteome</keyword>
<proteinExistence type="predicted"/>
<dbReference type="Proteomes" id="UP000187506">
    <property type="component" value="Chromosome"/>
</dbReference>
<organism evidence="1 2">
    <name type="scientific">Lacinutrix venerupis</name>
    <dbReference type="NCBI Taxonomy" id="1486034"/>
    <lineage>
        <taxon>Bacteria</taxon>
        <taxon>Pseudomonadati</taxon>
        <taxon>Bacteroidota</taxon>
        <taxon>Flavobacteriia</taxon>
        <taxon>Flavobacteriales</taxon>
        <taxon>Flavobacteriaceae</taxon>
        <taxon>Lacinutrix</taxon>
    </lineage>
</organism>
<sequence length="399" mass="47415">MTQEKSKGDIGEDFVNDLAFTSYLKYWCYPNPMDENGDKKEICDLLIIFKNYAIIISVKNYDNKGNYDRYKKRVIEKSTKQLYGAERKLFNSKSEVYIKHPNRPKEIFDPSKFDKVYRITVNVGEQFEYYDLGDKKENKGFINILNKNTFQTITQELDTISDLVEYLDEREKLLTQSAELKINCSEIDLLAVFLKNRRKFPDEYHSDKFQEKSFDLKGAWENYDKSKSVALKREEDKASYFIDHLVKTDVLKLPQGEVLAKELMTLGRTERRMMSKSLFSLIGKYENTKIELARRYSVYNGIGFLLIYYSKEIDEKVVDWTIQQAMPIYCYKRDLQEKEIIVLAATDNLKQWKFGMFKQTGNKMTQQEIEFYDGLIEKFGWFKDMKMLVYEEKEYPDEK</sequence>
<evidence type="ECO:0000313" key="2">
    <source>
        <dbReference type="Proteomes" id="UP000187506"/>
    </source>
</evidence>
<dbReference type="RefSeq" id="WP_076732370.1">
    <property type="nucleotide sequence ID" value="NZ_CP019352.1"/>
</dbReference>
<evidence type="ECO:0000313" key="1">
    <source>
        <dbReference type="EMBL" id="APX99742.1"/>
    </source>
</evidence>
<dbReference type="KEGG" id="lvn:BWR22_05265"/>
<protein>
    <submittedName>
        <fullName evidence="1">Uncharacterized protein</fullName>
    </submittedName>
</protein>
<accession>A0AAC9LMT4</accession>
<dbReference type="AlphaFoldDB" id="A0AAC9LMT4"/>
<name>A0AAC9LMT4_9FLAO</name>
<reference evidence="1 2" key="1">
    <citation type="submission" date="2017-01" db="EMBL/GenBank/DDBJ databases">
        <title>Complete genome of Lacinutrix venerupis DOK2-8 isolated from seawater in Dokdo.</title>
        <authorList>
            <person name="Chi W.-J."/>
            <person name="Kim J.H."/>
        </authorList>
    </citation>
    <scope>NUCLEOTIDE SEQUENCE [LARGE SCALE GENOMIC DNA]</scope>
    <source>
        <strain evidence="1 2">DOK2-8</strain>
    </source>
</reference>